<dbReference type="GO" id="GO:0045022">
    <property type="term" value="P:early endosome to late endosome transport"/>
    <property type="evidence" value="ECO:0007669"/>
    <property type="project" value="InterPro"/>
</dbReference>
<dbReference type="Pfam" id="PF00400">
    <property type="entry name" value="WD40"/>
    <property type="match status" value="1"/>
</dbReference>
<evidence type="ECO:0000313" key="11">
    <source>
        <dbReference type="EMBL" id="RLU25431.1"/>
    </source>
</evidence>
<dbReference type="PROSITE" id="PS50896">
    <property type="entry name" value="LISH"/>
    <property type="match status" value="1"/>
</dbReference>
<dbReference type="PANTHER" id="PTHR13083:SF3">
    <property type="entry name" value="WD REPEAT-CONTAINING PROTEIN 91"/>
    <property type="match status" value="1"/>
</dbReference>
<keyword evidence="6" id="KW-0853">WD repeat</keyword>
<evidence type="ECO:0000313" key="12">
    <source>
        <dbReference type="Proteomes" id="UP000053097"/>
    </source>
</evidence>
<dbReference type="InterPro" id="IPR036322">
    <property type="entry name" value="WD40_repeat_dom_sf"/>
</dbReference>
<evidence type="ECO:0000313" key="10">
    <source>
        <dbReference type="EMBL" id="EZA59415.1"/>
    </source>
</evidence>
<comment type="subcellular location">
    <subcellularLocation>
        <location evidence="1">Early endosome membrane</location>
        <topology evidence="1">Peripheral membrane protein</topology>
    </subcellularLocation>
    <subcellularLocation>
        <location evidence="2">Late endosome membrane</location>
    </subcellularLocation>
</comment>
<evidence type="ECO:0000256" key="3">
    <source>
        <dbReference type="ARBA" id="ARBA00006128"/>
    </source>
</evidence>
<dbReference type="Proteomes" id="UP000279307">
    <property type="component" value="Chromosome 2"/>
</dbReference>
<dbReference type="InterPro" id="IPR001680">
    <property type="entry name" value="WD40_rpt"/>
</dbReference>
<dbReference type="STRING" id="2015173.A0A026WTM7"/>
<organism evidence="10 12">
    <name type="scientific">Ooceraea biroi</name>
    <name type="common">Clonal raider ant</name>
    <name type="synonym">Cerapachys biroi</name>
    <dbReference type="NCBI Taxonomy" id="2015173"/>
    <lineage>
        <taxon>Eukaryota</taxon>
        <taxon>Metazoa</taxon>
        <taxon>Ecdysozoa</taxon>
        <taxon>Arthropoda</taxon>
        <taxon>Hexapoda</taxon>
        <taxon>Insecta</taxon>
        <taxon>Pterygota</taxon>
        <taxon>Neoptera</taxon>
        <taxon>Endopterygota</taxon>
        <taxon>Hymenoptera</taxon>
        <taxon>Apocrita</taxon>
        <taxon>Aculeata</taxon>
        <taxon>Formicoidea</taxon>
        <taxon>Formicidae</taxon>
        <taxon>Dorylinae</taxon>
        <taxon>Ooceraea</taxon>
    </lineage>
</organism>
<dbReference type="Proteomes" id="UP000053097">
    <property type="component" value="Unassembled WGS sequence"/>
</dbReference>
<dbReference type="InterPro" id="IPR056327">
    <property type="entry name" value="ARMC9_CTLH-like_dom"/>
</dbReference>
<evidence type="ECO:0000256" key="2">
    <source>
        <dbReference type="ARBA" id="ARBA00004414"/>
    </source>
</evidence>
<evidence type="ECO:0000256" key="6">
    <source>
        <dbReference type="PROSITE-ProRule" id="PRU00221"/>
    </source>
</evidence>
<feature type="compositionally biased region" description="Low complexity" evidence="8">
    <location>
        <begin position="297"/>
        <end position="306"/>
    </location>
</feature>
<dbReference type="GO" id="GO:0031901">
    <property type="term" value="C:early endosome membrane"/>
    <property type="evidence" value="ECO:0007669"/>
    <property type="project" value="UniProtKB-SubCell"/>
</dbReference>
<protein>
    <recommendedName>
        <fullName evidence="4">WD repeat-containing protein 91</fullName>
    </recommendedName>
</protein>
<feature type="coiled-coil region" evidence="7">
    <location>
        <begin position="177"/>
        <end position="204"/>
    </location>
</feature>
<feature type="compositionally biased region" description="Polar residues" evidence="8">
    <location>
        <begin position="270"/>
        <end position="291"/>
    </location>
</feature>
<keyword evidence="12" id="KW-1185">Reference proteome</keyword>
<evidence type="ECO:0000256" key="7">
    <source>
        <dbReference type="SAM" id="Coils"/>
    </source>
</evidence>
<dbReference type="OrthoDB" id="193023at2759"/>
<reference evidence="10 12" key="1">
    <citation type="journal article" date="2014" name="Curr. Biol.">
        <title>The genome of the clonal raider ant Cerapachys biroi.</title>
        <authorList>
            <person name="Oxley P.R."/>
            <person name="Ji L."/>
            <person name="Fetter-Pruneda I."/>
            <person name="McKenzie S.K."/>
            <person name="Li C."/>
            <person name="Hu H."/>
            <person name="Zhang G."/>
            <person name="Kronauer D.J."/>
        </authorList>
    </citation>
    <scope>NUCLEOTIDE SEQUENCE [LARGE SCALE GENOMIC DNA]</scope>
</reference>
<dbReference type="GO" id="GO:0031902">
    <property type="term" value="C:late endosome membrane"/>
    <property type="evidence" value="ECO:0007669"/>
    <property type="project" value="UniProtKB-SubCell"/>
</dbReference>
<dbReference type="GO" id="GO:0051898">
    <property type="term" value="P:negative regulation of phosphatidylinositol 3-kinase/protein kinase B signal transduction"/>
    <property type="evidence" value="ECO:0007669"/>
    <property type="project" value="InterPro"/>
</dbReference>
<dbReference type="InterPro" id="IPR039724">
    <property type="entry name" value="WDR91"/>
</dbReference>
<proteinExistence type="inferred from homology"/>
<reference evidence="11" key="2">
    <citation type="journal article" date="2018" name="Genome Res.">
        <title>The genomic architecture and molecular evolution of ant odorant receptors.</title>
        <authorList>
            <person name="McKenzie S.K."/>
            <person name="Kronauer D.J.C."/>
        </authorList>
    </citation>
    <scope>NUCLEOTIDE SEQUENCE [LARGE SCALE GENOMIC DNA]</scope>
    <source>
        <strain evidence="11">Clonal line C1</strain>
    </source>
</reference>
<keyword evidence="7" id="KW-0175">Coiled coil</keyword>
<dbReference type="EMBL" id="KK107106">
    <property type="protein sequence ID" value="EZA59415.1"/>
    <property type="molecule type" value="Genomic_DNA"/>
</dbReference>
<evidence type="ECO:0000256" key="5">
    <source>
        <dbReference type="ARBA" id="ARBA00022753"/>
    </source>
</evidence>
<dbReference type="AlphaFoldDB" id="A0A026WTM7"/>
<evidence type="ECO:0000256" key="4">
    <source>
        <dbReference type="ARBA" id="ARBA00021116"/>
    </source>
</evidence>
<feature type="repeat" description="WD" evidence="6">
    <location>
        <begin position="340"/>
        <end position="371"/>
    </location>
</feature>
<reference evidence="11" key="3">
    <citation type="submission" date="2018-07" db="EMBL/GenBank/DDBJ databases">
        <authorList>
            <person name="Mckenzie S.K."/>
            <person name="Kronauer D.J.C."/>
        </authorList>
    </citation>
    <scope>NUCLEOTIDE SEQUENCE</scope>
    <source>
        <strain evidence="11">Clonal line C1</strain>
    </source>
</reference>
<evidence type="ECO:0000259" key="9">
    <source>
        <dbReference type="Pfam" id="PF23138"/>
    </source>
</evidence>
<feature type="domain" description="ARMC9 CTLH-like" evidence="9">
    <location>
        <begin position="52"/>
        <end position="168"/>
    </location>
</feature>
<sequence>MSHIQYVDELVKEYLLFRGFSQTLKAFDNDLKAEKEKGFRIDKIVDQLMQYIYNYDLVSLRELWGHLDTRMFCRLESHFTPAIRKLENSVLKMYLVNAAVNGKQDKIQEFFNKMASELQGHSEWKEWFAFPFVKNPEDNPTYSVHFSKQWHDTMLVSLHNFLATIFQCMPQPTLLTIDEDTNKLKRLQEENEALRQRLSESAKIDNISDVNPGPVPQHPPLMDDFYIIAQESPLLENPKTLRSLIRNIGGGSSPILNRKPATTVKKFTEPETSSTKRTNTKGRVNSISKSESAVAKRSISCDSRLSSSRKRDSSMDTAVAERKTKEKIDSSYILLSQEEYTEHKTSIIQCKSNASGSYVATGDADGIIKVWTPIPSPKTVTTFTSAATNANKAITSLDWISKNERYFLHGDNNGLIQLHDTRDCKTLWDIQHENSRIVTLICNPTESTFVCSVSDGVENKLLLYDIKTRKLERTLPLEQNVTALCSAFNHNGQLLITGLSNGNMLIHDLRRNEIIDNLNCHSSPIIDIELINDFTNICAQSEDGKLCQRSLNHSGKILWETKIKIEKNPVHGKLFTFDQSGSYMLLCTQTGGNIYKMPPGAQGKILELGGHKGTLCCDWSTANQSGTCITGGAEGKARVSTLLSP</sequence>
<dbReference type="SUPFAM" id="SSF50978">
    <property type="entry name" value="WD40 repeat-like"/>
    <property type="match status" value="1"/>
</dbReference>
<evidence type="ECO:0000256" key="1">
    <source>
        <dbReference type="ARBA" id="ARBA00004220"/>
    </source>
</evidence>
<dbReference type="EMBL" id="QOIP01000002">
    <property type="protein sequence ID" value="RLU25431.1"/>
    <property type="molecule type" value="Genomic_DNA"/>
</dbReference>
<dbReference type="InterPro" id="IPR015943">
    <property type="entry name" value="WD40/YVTN_repeat-like_dom_sf"/>
</dbReference>
<evidence type="ECO:0000256" key="8">
    <source>
        <dbReference type="SAM" id="MobiDB-lite"/>
    </source>
</evidence>
<name>A0A026WTM7_OOCBI</name>
<feature type="compositionally biased region" description="Basic and acidic residues" evidence="8">
    <location>
        <begin position="309"/>
        <end position="322"/>
    </location>
</feature>
<dbReference type="PROSITE" id="PS50082">
    <property type="entry name" value="WD_REPEATS_2"/>
    <property type="match status" value="1"/>
</dbReference>
<dbReference type="PROSITE" id="PS50294">
    <property type="entry name" value="WD_REPEATS_REGION"/>
    <property type="match status" value="1"/>
</dbReference>
<dbReference type="SMART" id="SM00320">
    <property type="entry name" value="WD40"/>
    <property type="match status" value="6"/>
</dbReference>
<comment type="similarity">
    <text evidence="3">Belongs to the WD repeat WDR91 family.</text>
</comment>
<dbReference type="PANTHER" id="PTHR13083">
    <property type="entry name" value="WD REPEAT-CONTAINING PROTEIN 91"/>
    <property type="match status" value="1"/>
</dbReference>
<dbReference type="InterPro" id="IPR006594">
    <property type="entry name" value="LisH"/>
</dbReference>
<accession>A0A026WTM7</accession>
<dbReference type="OMA" id="KMYLVNA"/>
<dbReference type="Gene3D" id="2.130.10.10">
    <property type="entry name" value="YVTN repeat-like/Quinoprotein amine dehydrogenase"/>
    <property type="match status" value="1"/>
</dbReference>
<feature type="region of interest" description="Disordered" evidence="8">
    <location>
        <begin position="255"/>
        <end position="322"/>
    </location>
</feature>
<gene>
    <name evidence="11" type="ORF">DMN91_001587</name>
    <name evidence="10" type="ORF">X777_00451</name>
</gene>
<keyword evidence="5" id="KW-0967">Endosome</keyword>
<dbReference type="GO" id="GO:0141039">
    <property type="term" value="F:phosphatidylinositol 3-kinase inhibitor activity"/>
    <property type="evidence" value="ECO:0007669"/>
    <property type="project" value="InterPro"/>
</dbReference>
<dbReference type="Pfam" id="PF23138">
    <property type="entry name" value="CTLH_Armc9"/>
    <property type="match status" value="1"/>
</dbReference>